<dbReference type="STRING" id="284592.Q6BMG7"/>
<name>Q6BMG7_DEBHA</name>
<evidence type="ECO:0000256" key="1">
    <source>
        <dbReference type="SAM" id="MobiDB-lite"/>
    </source>
</evidence>
<dbReference type="KEGG" id="dha:DEHA2F05588g"/>
<keyword evidence="2" id="KW-0472">Membrane</keyword>
<dbReference type="OMA" id="VKMAFKF"/>
<feature type="compositionally biased region" description="Basic and acidic residues" evidence="1">
    <location>
        <begin position="232"/>
        <end position="255"/>
    </location>
</feature>
<proteinExistence type="predicted"/>
<feature type="region of interest" description="Disordered" evidence="1">
    <location>
        <begin position="223"/>
        <end position="255"/>
    </location>
</feature>
<feature type="compositionally biased region" description="Basic and acidic residues" evidence="1">
    <location>
        <begin position="275"/>
        <end position="284"/>
    </location>
</feature>
<dbReference type="Proteomes" id="UP000000599">
    <property type="component" value="Chromosome F"/>
</dbReference>
<dbReference type="EMBL" id="CR382138">
    <property type="protein sequence ID" value="CAG88929.2"/>
    <property type="molecule type" value="Genomic_DNA"/>
</dbReference>
<keyword evidence="2" id="KW-1133">Transmembrane helix</keyword>
<organism evidence="3 4">
    <name type="scientific">Debaryomyces hansenii (strain ATCC 36239 / CBS 767 / BCRC 21394 / JCM 1990 / NBRC 0083 / IGC 2968)</name>
    <name type="common">Yeast</name>
    <name type="synonym">Torulaspora hansenii</name>
    <dbReference type="NCBI Taxonomy" id="284592"/>
    <lineage>
        <taxon>Eukaryota</taxon>
        <taxon>Fungi</taxon>
        <taxon>Dikarya</taxon>
        <taxon>Ascomycota</taxon>
        <taxon>Saccharomycotina</taxon>
        <taxon>Pichiomycetes</taxon>
        <taxon>Debaryomycetaceae</taxon>
        <taxon>Debaryomyces</taxon>
    </lineage>
</organism>
<dbReference type="eggNOG" id="ENOG502SDEA">
    <property type="taxonomic scope" value="Eukaryota"/>
</dbReference>
<accession>Q6BMG7</accession>
<sequence length="356" mass="41671">MDESSTSLSSSMSMSSSQPRQLIESNYKLALKFFMNKNFSKSYEIIKKLYQNSFGQFASDIISEQLFIKILNLYLTEIGLFIDKANQDTNFNLERNERQEVITTLTQDQILDELYKIYNDDINAIPSEILYNLFLIYYINGAIITNAGNLKLKFDKLYYQFDYSSRLEDVYLKKLIDLYVFQVLPDNENFDDASSIVSENPIFSSQIEESLSRLSNIRVTKVKKQQEEEEKEKEKQQKLNEKKKREQQNQKELKDRQNLTYKSLNQIKQSSGKVDSSKKDDGTARESNSGYDIASLRQKVLYSLNFSKNYIKTNSPLILLIILLLFISSRYLKVRKINVMERLKSTLQMAFKISYL</sequence>
<protein>
    <submittedName>
        <fullName evidence="3">DEHA2F05588p</fullName>
    </submittedName>
</protein>
<dbReference type="HOGENOM" id="CLU_061012_0_0_1"/>
<evidence type="ECO:0000256" key="2">
    <source>
        <dbReference type="SAM" id="Phobius"/>
    </source>
</evidence>
<feature type="transmembrane region" description="Helical" evidence="2">
    <location>
        <begin position="315"/>
        <end position="332"/>
    </location>
</feature>
<keyword evidence="4" id="KW-1185">Reference proteome</keyword>
<dbReference type="InParanoid" id="Q6BMG7"/>
<dbReference type="AlphaFoldDB" id="Q6BMG7"/>
<evidence type="ECO:0000313" key="3">
    <source>
        <dbReference type="EMBL" id="CAG88929.2"/>
    </source>
</evidence>
<evidence type="ECO:0000313" key="4">
    <source>
        <dbReference type="Proteomes" id="UP000000599"/>
    </source>
</evidence>
<keyword evidence="2" id="KW-0812">Transmembrane</keyword>
<dbReference type="OrthoDB" id="3981028at2759"/>
<dbReference type="RefSeq" id="XP_460604.2">
    <property type="nucleotide sequence ID" value="XM_460604.1"/>
</dbReference>
<dbReference type="GeneID" id="2903377"/>
<reference evidence="3 4" key="1">
    <citation type="journal article" date="2004" name="Nature">
        <title>Genome evolution in yeasts.</title>
        <authorList>
            <consortium name="Genolevures"/>
            <person name="Dujon B."/>
            <person name="Sherman D."/>
            <person name="Fischer G."/>
            <person name="Durrens P."/>
            <person name="Casaregola S."/>
            <person name="Lafontaine I."/>
            <person name="de Montigny J."/>
            <person name="Marck C."/>
            <person name="Neuveglise C."/>
            <person name="Talla E."/>
            <person name="Goffard N."/>
            <person name="Frangeul L."/>
            <person name="Aigle M."/>
            <person name="Anthouard V."/>
            <person name="Babour A."/>
            <person name="Barbe V."/>
            <person name="Barnay S."/>
            <person name="Blanchin S."/>
            <person name="Beckerich J.M."/>
            <person name="Beyne E."/>
            <person name="Bleykasten C."/>
            <person name="Boisrame A."/>
            <person name="Boyer J."/>
            <person name="Cattolico L."/>
            <person name="Confanioleri F."/>
            <person name="de Daruvar A."/>
            <person name="Despons L."/>
            <person name="Fabre E."/>
            <person name="Fairhead C."/>
            <person name="Ferry-Dumazet H."/>
            <person name="Groppi A."/>
            <person name="Hantraye F."/>
            <person name="Hennequin C."/>
            <person name="Jauniaux N."/>
            <person name="Joyet P."/>
            <person name="Kachouri R."/>
            <person name="Kerrest A."/>
            <person name="Koszul R."/>
            <person name="Lemaire M."/>
            <person name="Lesur I."/>
            <person name="Ma L."/>
            <person name="Muller H."/>
            <person name="Nicaud J.M."/>
            <person name="Nikolski M."/>
            <person name="Oztas S."/>
            <person name="Ozier-Kalogeropoulos O."/>
            <person name="Pellenz S."/>
            <person name="Potier S."/>
            <person name="Richard G.F."/>
            <person name="Straub M.L."/>
            <person name="Suleau A."/>
            <person name="Swennene D."/>
            <person name="Tekaia F."/>
            <person name="Wesolowski-Louvel M."/>
            <person name="Westhof E."/>
            <person name="Wirth B."/>
            <person name="Zeniou-Meyer M."/>
            <person name="Zivanovic I."/>
            <person name="Bolotin-Fukuhara M."/>
            <person name="Thierry A."/>
            <person name="Bouchier C."/>
            <person name="Caudron B."/>
            <person name="Scarpelli C."/>
            <person name="Gaillardin C."/>
            <person name="Weissenbach J."/>
            <person name="Wincker P."/>
            <person name="Souciet J.L."/>
        </authorList>
    </citation>
    <scope>NUCLEOTIDE SEQUENCE [LARGE SCALE GENOMIC DNA]</scope>
    <source>
        <strain evidence="4">ATCC 36239 / CBS 767 / BCRC 21394 / JCM 1990 / NBRC 0083 / IGC 2968</strain>
    </source>
</reference>
<dbReference type="VEuPathDB" id="FungiDB:DEHA2F05588g"/>
<gene>
    <name evidence="3" type="ordered locus">DEHA2F05588g</name>
</gene>
<feature type="region of interest" description="Disordered" evidence="1">
    <location>
        <begin position="268"/>
        <end position="288"/>
    </location>
</feature>